<gene>
    <name evidence="2" type="ORF">FALBO_10452</name>
</gene>
<organism evidence="2 3">
    <name type="scientific">Fusarium albosuccineum</name>
    <dbReference type="NCBI Taxonomy" id="1237068"/>
    <lineage>
        <taxon>Eukaryota</taxon>
        <taxon>Fungi</taxon>
        <taxon>Dikarya</taxon>
        <taxon>Ascomycota</taxon>
        <taxon>Pezizomycotina</taxon>
        <taxon>Sordariomycetes</taxon>
        <taxon>Hypocreomycetidae</taxon>
        <taxon>Hypocreales</taxon>
        <taxon>Nectriaceae</taxon>
        <taxon>Fusarium</taxon>
        <taxon>Fusarium decemcellulare species complex</taxon>
    </lineage>
</organism>
<evidence type="ECO:0000256" key="1">
    <source>
        <dbReference type="SAM" id="MobiDB-lite"/>
    </source>
</evidence>
<accession>A0A8H4L6Y6</accession>
<dbReference type="Proteomes" id="UP000554235">
    <property type="component" value="Unassembled WGS sequence"/>
</dbReference>
<protein>
    <submittedName>
        <fullName evidence="2">NAD-specific glutamate dehydrogenase</fullName>
    </submittedName>
</protein>
<name>A0A8H4L6Y6_9HYPO</name>
<feature type="compositionally biased region" description="Basic and acidic residues" evidence="1">
    <location>
        <begin position="108"/>
        <end position="134"/>
    </location>
</feature>
<feature type="region of interest" description="Disordered" evidence="1">
    <location>
        <begin position="99"/>
        <end position="150"/>
    </location>
</feature>
<dbReference type="AlphaFoldDB" id="A0A8H4L6Y6"/>
<keyword evidence="3" id="KW-1185">Reference proteome</keyword>
<dbReference type="OrthoDB" id="346610at2759"/>
<feature type="region of interest" description="Disordered" evidence="1">
    <location>
        <begin position="20"/>
        <end position="56"/>
    </location>
</feature>
<evidence type="ECO:0000313" key="2">
    <source>
        <dbReference type="EMBL" id="KAF4462728.1"/>
    </source>
</evidence>
<evidence type="ECO:0000313" key="3">
    <source>
        <dbReference type="Proteomes" id="UP000554235"/>
    </source>
</evidence>
<sequence length="150" mass="15864">MLDEKAPLLVEVDPIILSRQSDAGGAVGDGRNLVPGTNATIDENSGSGKRTRGENDASMIHRVLSSAASIHPDPGGPESDLGSNEIKLRNEKYTAIVDGSGVLADPNGLDREPLKSDSRSWNEAKTESHAEYHSLGKGKMPYLGGDTRAE</sequence>
<comment type="caution">
    <text evidence="2">The sequence shown here is derived from an EMBL/GenBank/DDBJ whole genome shotgun (WGS) entry which is preliminary data.</text>
</comment>
<feature type="compositionally biased region" description="Polar residues" evidence="1">
    <location>
        <begin position="35"/>
        <end position="48"/>
    </location>
</feature>
<reference evidence="2 3" key="1">
    <citation type="submission" date="2020-01" db="EMBL/GenBank/DDBJ databases">
        <title>Identification and distribution of gene clusters putatively required for synthesis of sphingolipid metabolism inhibitors in phylogenetically diverse species of the filamentous fungus Fusarium.</title>
        <authorList>
            <person name="Kim H.-S."/>
            <person name="Busman M."/>
            <person name="Brown D.W."/>
            <person name="Divon H."/>
            <person name="Uhlig S."/>
            <person name="Proctor R.H."/>
        </authorList>
    </citation>
    <scope>NUCLEOTIDE SEQUENCE [LARGE SCALE GENOMIC DNA]</scope>
    <source>
        <strain evidence="2 3">NRRL 20459</strain>
    </source>
</reference>
<proteinExistence type="predicted"/>
<dbReference type="EMBL" id="JAADYS010001489">
    <property type="protein sequence ID" value="KAF4462728.1"/>
    <property type="molecule type" value="Genomic_DNA"/>
</dbReference>